<dbReference type="Gene3D" id="1.10.630.10">
    <property type="entry name" value="Cytochrome P450"/>
    <property type="match status" value="1"/>
</dbReference>
<keyword evidence="2 6" id="KW-0479">Metal-binding</keyword>
<evidence type="ECO:0008006" key="9">
    <source>
        <dbReference type="Google" id="ProtNLM"/>
    </source>
</evidence>
<comment type="cofactor">
    <cofactor evidence="6">
        <name>heme</name>
        <dbReference type="ChEBI" id="CHEBI:30413"/>
    </cofactor>
</comment>
<dbReference type="GO" id="GO:0020037">
    <property type="term" value="F:heme binding"/>
    <property type="evidence" value="ECO:0007669"/>
    <property type="project" value="InterPro"/>
</dbReference>
<name>A0A2P2PR29_RHIMU</name>
<dbReference type="GO" id="GO:0005506">
    <property type="term" value="F:iron ion binding"/>
    <property type="evidence" value="ECO:0007669"/>
    <property type="project" value="InterPro"/>
</dbReference>
<keyword evidence="4 6" id="KW-0408">Iron</keyword>
<evidence type="ECO:0000256" key="2">
    <source>
        <dbReference type="ARBA" id="ARBA00022723"/>
    </source>
</evidence>
<dbReference type="GO" id="GO:0016705">
    <property type="term" value="F:oxidoreductase activity, acting on paired donors, with incorporation or reduction of molecular oxygen"/>
    <property type="evidence" value="ECO:0007669"/>
    <property type="project" value="InterPro"/>
</dbReference>
<dbReference type="PRINTS" id="PR00385">
    <property type="entry name" value="P450"/>
</dbReference>
<sequence length="401" mass="45423">MGFSSYGDHWRNLRRLTTIELFSSSRLATFSGIRTEEVRSLLKQLFQDYSEWELIKVQLTSKLTELTFNIVMRIIAGKRLYGKDTDSEEARLFHDLIREMESLRSSANLNDYFPVLQWMDFGGVEKKMKTLMKKMDRFLQDLVDEHQRARSESISSGNLSVSSKQSRNMTLIDILLSLKETDPEFYTNQTIKGVIMTILTAGTQTSAATMEWAISLLLSHPEAMRKVYADIDASVGRDRLLDETDVPNLGYLQNVINETFRLFPPAPLLLPHESTADCTVCGFHVPRGTMLLVNTWSMNRDPKIWKEPATFMPERFEGGEGTEGYKLLPFGAGRRACPGAGLAKRVIGLTLGALIQSFEWEKVSKEEIDMAEGTGLTMPKAQPLEALCKPRKHMIHLLSTL</sequence>
<dbReference type="InterPro" id="IPR001128">
    <property type="entry name" value="Cyt_P450"/>
</dbReference>
<keyword evidence="1 6" id="KW-0349">Heme</keyword>
<dbReference type="InterPro" id="IPR002401">
    <property type="entry name" value="Cyt_P450_E_grp-I"/>
</dbReference>
<dbReference type="SUPFAM" id="SSF48264">
    <property type="entry name" value="Cytochrome P450"/>
    <property type="match status" value="1"/>
</dbReference>
<evidence type="ECO:0000256" key="7">
    <source>
        <dbReference type="RuleBase" id="RU000461"/>
    </source>
</evidence>
<reference evidence="8" key="1">
    <citation type="submission" date="2018-02" db="EMBL/GenBank/DDBJ databases">
        <title>Rhizophora mucronata_Transcriptome.</title>
        <authorList>
            <person name="Meera S.P."/>
            <person name="Sreeshan A."/>
            <person name="Augustine A."/>
        </authorList>
    </citation>
    <scope>NUCLEOTIDE SEQUENCE</scope>
    <source>
        <tissue evidence="8">Leaf</tissue>
    </source>
</reference>
<accession>A0A2P2PR29</accession>
<evidence type="ECO:0000256" key="4">
    <source>
        <dbReference type="ARBA" id="ARBA00023004"/>
    </source>
</evidence>
<keyword evidence="3 7" id="KW-0560">Oxidoreductase</keyword>
<dbReference type="InterPro" id="IPR036396">
    <property type="entry name" value="Cyt_P450_sf"/>
</dbReference>
<protein>
    <recommendedName>
        <fullName evidence="9">Cytochrome P450</fullName>
    </recommendedName>
</protein>
<evidence type="ECO:0000256" key="6">
    <source>
        <dbReference type="PIRSR" id="PIRSR602401-1"/>
    </source>
</evidence>
<evidence type="ECO:0000256" key="5">
    <source>
        <dbReference type="ARBA" id="ARBA00023033"/>
    </source>
</evidence>
<dbReference type="Pfam" id="PF00067">
    <property type="entry name" value="p450"/>
    <property type="match status" value="1"/>
</dbReference>
<dbReference type="PRINTS" id="PR00463">
    <property type="entry name" value="EP450I"/>
</dbReference>
<dbReference type="InterPro" id="IPR050651">
    <property type="entry name" value="Plant_Cytochrome_P450_Monoox"/>
</dbReference>
<comment type="similarity">
    <text evidence="7">Belongs to the cytochrome P450 family.</text>
</comment>
<dbReference type="PANTHER" id="PTHR47947">
    <property type="entry name" value="CYTOCHROME P450 82C3-RELATED"/>
    <property type="match status" value="1"/>
</dbReference>
<keyword evidence="5 7" id="KW-0503">Monooxygenase</keyword>
<proteinExistence type="inferred from homology"/>
<dbReference type="PROSITE" id="PS00086">
    <property type="entry name" value="CYTOCHROME_P450"/>
    <property type="match status" value="1"/>
</dbReference>
<organism evidence="8">
    <name type="scientific">Rhizophora mucronata</name>
    <name type="common">Asiatic mangrove</name>
    <dbReference type="NCBI Taxonomy" id="61149"/>
    <lineage>
        <taxon>Eukaryota</taxon>
        <taxon>Viridiplantae</taxon>
        <taxon>Streptophyta</taxon>
        <taxon>Embryophyta</taxon>
        <taxon>Tracheophyta</taxon>
        <taxon>Spermatophyta</taxon>
        <taxon>Magnoliopsida</taxon>
        <taxon>eudicotyledons</taxon>
        <taxon>Gunneridae</taxon>
        <taxon>Pentapetalae</taxon>
        <taxon>rosids</taxon>
        <taxon>fabids</taxon>
        <taxon>Malpighiales</taxon>
        <taxon>Rhizophoraceae</taxon>
        <taxon>Rhizophora</taxon>
    </lineage>
</organism>
<dbReference type="InterPro" id="IPR017972">
    <property type="entry name" value="Cyt_P450_CS"/>
</dbReference>
<evidence type="ECO:0000256" key="3">
    <source>
        <dbReference type="ARBA" id="ARBA00023002"/>
    </source>
</evidence>
<dbReference type="EMBL" id="GGEC01076710">
    <property type="protein sequence ID" value="MBX57194.1"/>
    <property type="molecule type" value="Transcribed_RNA"/>
</dbReference>
<dbReference type="GO" id="GO:0004497">
    <property type="term" value="F:monooxygenase activity"/>
    <property type="evidence" value="ECO:0007669"/>
    <property type="project" value="UniProtKB-KW"/>
</dbReference>
<dbReference type="PANTHER" id="PTHR47947:SF20">
    <property type="entry name" value="CYTOCHROME P450 FAMILY PROTEIN"/>
    <property type="match status" value="1"/>
</dbReference>
<dbReference type="AlphaFoldDB" id="A0A2P2PR29"/>
<evidence type="ECO:0000313" key="8">
    <source>
        <dbReference type="EMBL" id="MBX57194.1"/>
    </source>
</evidence>
<evidence type="ECO:0000256" key="1">
    <source>
        <dbReference type="ARBA" id="ARBA00022617"/>
    </source>
</evidence>
<feature type="binding site" description="axial binding residue" evidence="6">
    <location>
        <position position="337"/>
    </location>
    <ligand>
        <name>heme</name>
        <dbReference type="ChEBI" id="CHEBI:30413"/>
    </ligand>
    <ligandPart>
        <name>Fe</name>
        <dbReference type="ChEBI" id="CHEBI:18248"/>
    </ligandPart>
</feature>